<keyword evidence="3" id="KW-1185">Reference proteome</keyword>
<dbReference type="Proteomes" id="UP000297703">
    <property type="component" value="Unassembled WGS sequence"/>
</dbReference>
<feature type="region of interest" description="Disordered" evidence="1">
    <location>
        <begin position="1"/>
        <end position="27"/>
    </location>
</feature>
<protein>
    <submittedName>
        <fullName evidence="2">Protein CMSS1</fullName>
    </submittedName>
</protein>
<proteinExistence type="predicted"/>
<reference evidence="2 3" key="2">
    <citation type="submission" date="2019-04" db="EMBL/GenBank/DDBJ databases">
        <title>The genome sequence of big-headed turtle.</title>
        <authorList>
            <person name="Gong S."/>
        </authorList>
    </citation>
    <scope>NUCLEOTIDE SEQUENCE [LARGE SCALE GENOMIC DNA]</scope>
    <source>
        <strain evidence="2">DO16091913</strain>
        <tissue evidence="2">Muscle</tissue>
    </source>
</reference>
<dbReference type="EMBL" id="QXTE01000098">
    <property type="protein sequence ID" value="TFK06265.1"/>
    <property type="molecule type" value="Genomic_DNA"/>
</dbReference>
<evidence type="ECO:0000313" key="3">
    <source>
        <dbReference type="Proteomes" id="UP000297703"/>
    </source>
</evidence>
<dbReference type="AlphaFoldDB" id="A0A4D9ECR3"/>
<gene>
    <name evidence="2" type="ORF">DR999_PMT11005</name>
</gene>
<organism evidence="2 3">
    <name type="scientific">Platysternon megacephalum</name>
    <name type="common">big-headed turtle</name>
    <dbReference type="NCBI Taxonomy" id="55544"/>
    <lineage>
        <taxon>Eukaryota</taxon>
        <taxon>Metazoa</taxon>
        <taxon>Chordata</taxon>
        <taxon>Craniata</taxon>
        <taxon>Vertebrata</taxon>
        <taxon>Euteleostomi</taxon>
        <taxon>Archelosauria</taxon>
        <taxon>Testudinata</taxon>
        <taxon>Testudines</taxon>
        <taxon>Cryptodira</taxon>
        <taxon>Durocryptodira</taxon>
        <taxon>Testudinoidea</taxon>
        <taxon>Platysternidae</taxon>
        <taxon>Platysternon</taxon>
    </lineage>
</organism>
<evidence type="ECO:0000313" key="2">
    <source>
        <dbReference type="EMBL" id="TFK06265.1"/>
    </source>
</evidence>
<feature type="compositionally biased region" description="Low complexity" evidence="1">
    <location>
        <begin position="13"/>
        <end position="23"/>
    </location>
</feature>
<accession>A0A4D9ECR3</accession>
<comment type="caution">
    <text evidence="2">The sequence shown here is derived from an EMBL/GenBank/DDBJ whole genome shotgun (WGS) entry which is preliminary data.</text>
</comment>
<reference evidence="2 3" key="1">
    <citation type="submission" date="2019-04" db="EMBL/GenBank/DDBJ databases">
        <title>Draft genome of the big-headed turtle Platysternon megacephalum.</title>
        <authorList>
            <person name="Gong S."/>
        </authorList>
    </citation>
    <scope>NUCLEOTIDE SEQUENCE [LARGE SCALE GENOMIC DNA]</scope>
    <source>
        <strain evidence="2">DO16091913</strain>
        <tissue evidence="2">Muscle</tissue>
    </source>
</reference>
<evidence type="ECO:0000256" key="1">
    <source>
        <dbReference type="SAM" id="MobiDB-lite"/>
    </source>
</evidence>
<name>A0A4D9ECR3_9SAUR</name>
<sequence length="101" mass="10896">MYTKGNTEGGPESLSHSILASSSETKTTMEGIRAGLAPGQRLGTFSDCFSPAGNSQITIKSKDTKHGQSKHFVKYHISNYTSSQHPPDLNIFSPCLLPFPP</sequence>